<dbReference type="RefSeq" id="WP_128360253.1">
    <property type="nucleotide sequence ID" value="NZ_CP053840.1"/>
</dbReference>
<dbReference type="KEGG" id="avp:AVENP_2425"/>
<dbReference type="EMBL" id="CP053840">
    <property type="protein sequence ID" value="QKF67942.1"/>
    <property type="molecule type" value="Genomic_DNA"/>
</dbReference>
<keyword evidence="3" id="KW-1185">Reference proteome</keyword>
<gene>
    <name evidence="2" type="ORF">AVENP_2425</name>
</gene>
<evidence type="ECO:0000259" key="1">
    <source>
        <dbReference type="Pfam" id="PF09345"/>
    </source>
</evidence>
<evidence type="ECO:0000313" key="3">
    <source>
        <dbReference type="Proteomes" id="UP000503482"/>
    </source>
</evidence>
<feature type="domain" description="SiaC family regulatory phosphoprotein" evidence="1">
    <location>
        <begin position="6"/>
        <end position="124"/>
    </location>
</feature>
<dbReference type="InterPro" id="IPR018530">
    <property type="entry name" value="SiaC"/>
</dbReference>
<dbReference type="AlphaFoldDB" id="A0AAE7E5D5"/>
<organism evidence="2 3">
    <name type="scientific">Arcobacter venerupis</name>
    <dbReference type="NCBI Taxonomy" id="1054033"/>
    <lineage>
        <taxon>Bacteria</taxon>
        <taxon>Pseudomonadati</taxon>
        <taxon>Campylobacterota</taxon>
        <taxon>Epsilonproteobacteria</taxon>
        <taxon>Campylobacterales</taxon>
        <taxon>Arcobacteraceae</taxon>
        <taxon>Arcobacter</taxon>
    </lineage>
</organism>
<sequence>MENIKIEATRYTPEILMDKDTGIISIVGKSYPENTFEFYEQVMKWMSKYFKEAAKDKTIINLEIIYFNSSSSKLFFDLFDLLEEANANNKIEINWFYHEDNESALEAGEDFKEDFENLEFNLIKKQ</sequence>
<dbReference type="Pfam" id="PF09345">
    <property type="entry name" value="SiaC"/>
    <property type="match status" value="1"/>
</dbReference>
<dbReference type="Proteomes" id="UP000503482">
    <property type="component" value="Chromosome"/>
</dbReference>
<evidence type="ECO:0000313" key="2">
    <source>
        <dbReference type="EMBL" id="QKF67942.1"/>
    </source>
</evidence>
<proteinExistence type="predicted"/>
<name>A0AAE7E5D5_9BACT</name>
<reference evidence="2 3" key="1">
    <citation type="submission" date="2020-05" db="EMBL/GenBank/DDBJ databases">
        <title>Complete genome sequencing of Campylobacter and Arcobacter type strains.</title>
        <authorList>
            <person name="Miller W.G."/>
            <person name="Yee E."/>
        </authorList>
    </citation>
    <scope>NUCLEOTIDE SEQUENCE [LARGE SCALE GENOMIC DNA]</scope>
    <source>
        <strain evidence="2 3">LMG 26156</strain>
    </source>
</reference>
<protein>
    <submittedName>
        <fullName evidence="2">DUF1987 domain-containing protein</fullName>
    </submittedName>
</protein>
<accession>A0AAE7E5D5</accession>